<gene>
    <name evidence="1" type="ORF">DDE23_09480</name>
</gene>
<evidence type="ECO:0000313" key="1">
    <source>
        <dbReference type="EMBL" id="PVE47666.1"/>
    </source>
</evidence>
<proteinExistence type="predicted"/>
<dbReference type="AlphaFoldDB" id="A0A2T7USR5"/>
<organism evidence="1 2">
    <name type="scientific">Pararhodobacter aggregans</name>
    <dbReference type="NCBI Taxonomy" id="404875"/>
    <lineage>
        <taxon>Bacteria</taxon>
        <taxon>Pseudomonadati</taxon>
        <taxon>Pseudomonadota</taxon>
        <taxon>Alphaproteobacteria</taxon>
        <taxon>Rhodobacterales</taxon>
        <taxon>Paracoccaceae</taxon>
        <taxon>Pararhodobacter</taxon>
    </lineage>
</organism>
<keyword evidence="2" id="KW-1185">Reference proteome</keyword>
<evidence type="ECO:0000313" key="2">
    <source>
        <dbReference type="Proteomes" id="UP000244810"/>
    </source>
</evidence>
<comment type="caution">
    <text evidence="1">The sequence shown here is derived from an EMBL/GenBank/DDBJ whole genome shotgun (WGS) entry which is preliminary data.</text>
</comment>
<name>A0A2T7USR5_9RHOB</name>
<protein>
    <submittedName>
        <fullName evidence="1">Uncharacterized protein</fullName>
    </submittedName>
</protein>
<sequence length="167" mass="18232">MGAAERHPLRPDPVRRPGRPEEWRLDDLGLTPFQHLTLQLCRWHFHAFNAPESQGWLRALQLATGEVGAAQAGALCYDVVALVEALRAVRRSTFRFNPEACAGCRCWATADERRLLALLGAVARGQEGRAQTEAQLLSDGTPNPDLVAAARSYTARHAMGLSALPLA</sequence>
<dbReference type="EMBL" id="QDDR01000004">
    <property type="protein sequence ID" value="PVE47666.1"/>
    <property type="molecule type" value="Genomic_DNA"/>
</dbReference>
<dbReference type="RefSeq" id="WP_107751038.1">
    <property type="nucleotide sequence ID" value="NZ_QBKF01000003.1"/>
</dbReference>
<reference evidence="1 2" key="1">
    <citation type="journal article" date="2011" name="Syst. Appl. Microbiol.">
        <title>Defluviimonas denitrificans gen. nov., sp. nov., and Pararhodobacter aggregans gen. nov., sp. nov., non-phototrophic Rhodobacteraceae from the biofilter of a marine aquaculture.</title>
        <authorList>
            <person name="Foesel B.U."/>
            <person name="Drake H.L."/>
            <person name="Schramm A."/>
        </authorList>
    </citation>
    <scope>NUCLEOTIDE SEQUENCE [LARGE SCALE GENOMIC DNA]</scope>
    <source>
        <strain evidence="1 2">D1-19</strain>
    </source>
</reference>
<dbReference type="Proteomes" id="UP000244810">
    <property type="component" value="Unassembled WGS sequence"/>
</dbReference>
<accession>A0A2T7USR5</accession>
<dbReference type="OrthoDB" id="7691213at2"/>